<dbReference type="SUPFAM" id="SSF52922">
    <property type="entry name" value="TK C-terminal domain-like"/>
    <property type="match status" value="1"/>
</dbReference>
<evidence type="ECO:0000256" key="11">
    <source>
        <dbReference type="ARBA" id="ARBA00022857"/>
    </source>
</evidence>
<accession>A0A167ETD9</accession>
<evidence type="ECO:0000256" key="17">
    <source>
        <dbReference type="ARBA" id="ARBA00059320"/>
    </source>
</evidence>
<evidence type="ECO:0000256" key="7">
    <source>
        <dbReference type="ARBA" id="ARBA00022630"/>
    </source>
</evidence>
<evidence type="ECO:0000256" key="2">
    <source>
        <dbReference type="ARBA" id="ARBA00001974"/>
    </source>
</evidence>
<dbReference type="GO" id="GO:0051539">
    <property type="term" value="F:4 iron, 4 sulfur cluster binding"/>
    <property type="evidence" value="ECO:0007669"/>
    <property type="project" value="UniProtKB-KW"/>
</dbReference>
<dbReference type="FunFam" id="3.40.50.80:FF:000011">
    <property type="entry name" value="Sulfite reductase flavoprotein component"/>
    <property type="match status" value="1"/>
</dbReference>
<dbReference type="PANTHER" id="PTHR19384:SF109">
    <property type="entry name" value="SULFITE REDUCTASE [NADPH] FLAVOPROTEIN COMPONENT"/>
    <property type="match status" value="1"/>
</dbReference>
<dbReference type="CDD" id="cd06207">
    <property type="entry name" value="CyPoR_like"/>
    <property type="match status" value="1"/>
</dbReference>
<dbReference type="InterPro" id="IPR019752">
    <property type="entry name" value="Pyrv/ketoisovalerate_OxRed_cat"/>
</dbReference>
<dbReference type="FunFam" id="3.40.50.920:FF:000007">
    <property type="entry name" value="Pyruvate:ferredoxin (Flavodoxin) oxidoreductase"/>
    <property type="match status" value="1"/>
</dbReference>
<dbReference type="RefSeq" id="XP_018736906.1">
    <property type="nucleotide sequence ID" value="XM_018878943.1"/>
</dbReference>
<dbReference type="InterPro" id="IPR017927">
    <property type="entry name" value="FAD-bd_FR_type"/>
</dbReference>
<comment type="cofactor">
    <cofactor evidence="1">
        <name>FMN</name>
        <dbReference type="ChEBI" id="CHEBI:58210"/>
    </cofactor>
</comment>
<dbReference type="EC" id="1.8.1.2" evidence="4"/>
<dbReference type="AlphaFoldDB" id="A0A167ETD9"/>
<dbReference type="Gene3D" id="3.40.50.80">
    <property type="entry name" value="Nucleotide-binding domain of ferredoxin-NADP reductase (FNR) module"/>
    <property type="match status" value="1"/>
</dbReference>
<dbReference type="OrthoDB" id="1856718at2759"/>
<evidence type="ECO:0000256" key="1">
    <source>
        <dbReference type="ARBA" id="ARBA00001917"/>
    </source>
</evidence>
<keyword evidence="12" id="KW-0249">Electron transport</keyword>
<keyword evidence="6" id="KW-0004">4Fe-4S</keyword>
<dbReference type="InterPro" id="IPR009014">
    <property type="entry name" value="Transketo_C/PFOR_II"/>
</dbReference>
<dbReference type="GO" id="GO:0010181">
    <property type="term" value="F:FMN binding"/>
    <property type="evidence" value="ECO:0007669"/>
    <property type="project" value="TreeGrafter"/>
</dbReference>
<evidence type="ECO:0000256" key="10">
    <source>
        <dbReference type="ARBA" id="ARBA00022827"/>
    </source>
</evidence>
<keyword evidence="15" id="KW-0411">Iron-sulfur</keyword>
<keyword evidence="11" id="KW-0521">NADP</keyword>
<dbReference type="SUPFAM" id="SSF63380">
    <property type="entry name" value="Riboflavin synthase domain-like"/>
    <property type="match status" value="1"/>
</dbReference>
<dbReference type="InterPro" id="IPR001709">
    <property type="entry name" value="Flavoprot_Pyr_Nucl_cyt_Rdtase"/>
</dbReference>
<dbReference type="Pfam" id="PF00175">
    <property type="entry name" value="NAD_binding_1"/>
    <property type="match status" value="1"/>
</dbReference>
<dbReference type="Gene3D" id="3.40.50.920">
    <property type="match status" value="1"/>
</dbReference>
<comment type="catalytic activity">
    <reaction evidence="16">
        <text>hydrogen sulfide + 3 NADP(+) + 3 H2O = sulfite + 3 NADPH + 4 H(+)</text>
        <dbReference type="Rhea" id="RHEA:13801"/>
        <dbReference type="ChEBI" id="CHEBI:15377"/>
        <dbReference type="ChEBI" id="CHEBI:15378"/>
        <dbReference type="ChEBI" id="CHEBI:17359"/>
        <dbReference type="ChEBI" id="CHEBI:29919"/>
        <dbReference type="ChEBI" id="CHEBI:57783"/>
        <dbReference type="ChEBI" id="CHEBI:58349"/>
        <dbReference type="EC" id="1.8.1.2"/>
    </reaction>
</comment>
<dbReference type="GO" id="GO:0016903">
    <property type="term" value="F:oxidoreductase activity, acting on the aldehyde or oxo group of donors"/>
    <property type="evidence" value="ECO:0007669"/>
    <property type="project" value="InterPro"/>
</dbReference>
<keyword evidence="14" id="KW-0408">Iron</keyword>
<keyword evidence="7" id="KW-0285">Flavoprotein</keyword>
<reference evidence="19 20" key="1">
    <citation type="submission" date="2016-02" db="EMBL/GenBank/DDBJ databases">
        <title>Complete genome sequence and transcriptome regulation of the pentose utilising yeast Sugiyamaella lignohabitans.</title>
        <authorList>
            <person name="Bellasio M."/>
            <person name="Peymann A."/>
            <person name="Valli M."/>
            <person name="Sipitzky M."/>
            <person name="Graf A."/>
            <person name="Sauer M."/>
            <person name="Marx H."/>
            <person name="Mattanovich D."/>
        </authorList>
    </citation>
    <scope>NUCLEOTIDE SEQUENCE [LARGE SCALE GENOMIC DNA]</scope>
    <source>
        <strain evidence="19 20">CBS 10342</strain>
    </source>
</reference>
<keyword evidence="5" id="KW-0813">Transport</keyword>
<keyword evidence="8" id="KW-0288">FMN</keyword>
<evidence type="ECO:0000313" key="19">
    <source>
        <dbReference type="EMBL" id="ANB14429.1"/>
    </source>
</evidence>
<dbReference type="InterPro" id="IPR002869">
    <property type="entry name" value="Pyrv_flavodox_OxRed_cen"/>
</dbReference>
<dbReference type="KEGG" id="slb:AWJ20_2017"/>
<evidence type="ECO:0000256" key="16">
    <source>
        <dbReference type="ARBA" id="ARBA00052219"/>
    </source>
</evidence>
<dbReference type="Pfam" id="PF00667">
    <property type="entry name" value="FAD_binding_1"/>
    <property type="match status" value="1"/>
</dbReference>
<dbReference type="GO" id="GO:0050660">
    <property type="term" value="F:flavin adenine dinucleotide binding"/>
    <property type="evidence" value="ECO:0007669"/>
    <property type="project" value="TreeGrafter"/>
</dbReference>
<dbReference type="Gene3D" id="1.20.990.10">
    <property type="entry name" value="NADPH-cytochrome p450 Reductase, Chain A, domain 3"/>
    <property type="match status" value="1"/>
</dbReference>
<name>A0A167ETD9_9ASCO</name>
<evidence type="ECO:0000256" key="6">
    <source>
        <dbReference type="ARBA" id="ARBA00022485"/>
    </source>
</evidence>
<evidence type="ECO:0000256" key="8">
    <source>
        <dbReference type="ARBA" id="ARBA00022643"/>
    </source>
</evidence>
<evidence type="ECO:0000256" key="3">
    <source>
        <dbReference type="ARBA" id="ARBA00004774"/>
    </source>
</evidence>
<dbReference type="InterPro" id="IPR017938">
    <property type="entry name" value="Riboflavin_synthase-like_b-brl"/>
</dbReference>
<comment type="pathway">
    <text evidence="3">Sulfur metabolism; hydrogen sulfide biosynthesis; hydrogen sulfide from sulfite (NADPH route): step 1/1.</text>
</comment>
<dbReference type="EMBL" id="CP014503">
    <property type="protein sequence ID" value="ANB14429.1"/>
    <property type="molecule type" value="Genomic_DNA"/>
</dbReference>
<dbReference type="Gene3D" id="3.40.920.10">
    <property type="entry name" value="Pyruvate-ferredoxin oxidoreductase, PFOR, domain III"/>
    <property type="match status" value="1"/>
</dbReference>
<gene>
    <name evidence="19" type="primary">MET10</name>
    <name evidence="19" type="ORF">AWJ20_2017</name>
</gene>
<evidence type="ECO:0000256" key="12">
    <source>
        <dbReference type="ARBA" id="ARBA00022982"/>
    </source>
</evidence>
<dbReference type="GO" id="GO:0004783">
    <property type="term" value="F:sulfite reductase (NADPH) activity"/>
    <property type="evidence" value="ECO:0007669"/>
    <property type="project" value="UniProtKB-EC"/>
</dbReference>
<keyword evidence="20" id="KW-1185">Reference proteome</keyword>
<dbReference type="Pfam" id="PF01558">
    <property type="entry name" value="POR"/>
    <property type="match status" value="1"/>
</dbReference>
<evidence type="ECO:0000256" key="9">
    <source>
        <dbReference type="ARBA" id="ARBA00022723"/>
    </source>
</evidence>
<dbReference type="Proteomes" id="UP000189580">
    <property type="component" value="Chromosome b"/>
</dbReference>
<feature type="domain" description="FAD-binding FR-type" evidence="18">
    <location>
        <begin position="667"/>
        <end position="899"/>
    </location>
</feature>
<dbReference type="GeneID" id="30033883"/>
<comment type="function">
    <text evidence="17">This enzyme catalyzes the 6-electron reduction of sulfite to sulfide. This is one of several activities required for the biosynthesis of L-cysteine from sulfate.</text>
</comment>
<dbReference type="InterPro" id="IPR023173">
    <property type="entry name" value="NADPH_Cyt_P450_Rdtase_alpha"/>
</dbReference>
<evidence type="ECO:0000256" key="4">
    <source>
        <dbReference type="ARBA" id="ARBA00012604"/>
    </source>
</evidence>
<dbReference type="SUPFAM" id="SSF53323">
    <property type="entry name" value="Pyruvate-ferredoxin oxidoreductase, PFOR, domain III"/>
    <property type="match status" value="1"/>
</dbReference>
<keyword evidence="13" id="KW-0560">Oxidoreductase</keyword>
<dbReference type="FunFam" id="1.20.990.10:FF:000010">
    <property type="entry name" value="Sulfite reductase [NADPH] flavoprotein component"/>
    <property type="match status" value="1"/>
</dbReference>
<evidence type="ECO:0000256" key="14">
    <source>
        <dbReference type="ARBA" id="ARBA00023004"/>
    </source>
</evidence>
<evidence type="ECO:0000256" key="15">
    <source>
        <dbReference type="ARBA" id="ARBA00023014"/>
    </source>
</evidence>
<proteinExistence type="predicted"/>
<dbReference type="InterPro" id="IPR001433">
    <property type="entry name" value="OxRdtase_FAD/NAD-bd"/>
</dbReference>
<evidence type="ECO:0000256" key="13">
    <source>
        <dbReference type="ARBA" id="ARBA00023002"/>
    </source>
</evidence>
<dbReference type="GO" id="GO:0046872">
    <property type="term" value="F:metal ion binding"/>
    <property type="evidence" value="ECO:0007669"/>
    <property type="project" value="UniProtKB-KW"/>
</dbReference>
<dbReference type="PROSITE" id="PS51384">
    <property type="entry name" value="FAD_FR"/>
    <property type="match status" value="1"/>
</dbReference>
<dbReference type="GO" id="GO:0005829">
    <property type="term" value="C:cytosol"/>
    <property type="evidence" value="ECO:0007669"/>
    <property type="project" value="TreeGrafter"/>
</dbReference>
<dbReference type="PANTHER" id="PTHR19384">
    <property type="entry name" value="NITRIC OXIDE SYNTHASE-RELATED"/>
    <property type="match status" value="1"/>
</dbReference>
<comment type="cofactor">
    <cofactor evidence="2">
        <name>FAD</name>
        <dbReference type="ChEBI" id="CHEBI:57692"/>
    </cofactor>
</comment>
<sequence length="1055" mass="115552">MSPSIDEKSDRVTNGQAKISGPFPISGDIMTLEGSFYASAQLLIQQIAYSLSESIFSYSPEDFDLDSAVSEWSKFGQKSAKGITPQLHKLESRIGAASVLLGYLYNRGGINSEVQTVLASSATLEYMKPVLAQFALEEDYKTPLVFQIAAVDYATETGKLVTDYLPAAHISRDLGLGLISSLSVNDAQHIALLATALSRVLPTIHVYEGVRGVRETSRTNNVLDAVDVSNKYDAIKASEGSLSSKILSTFENLNASLGTSYRPFEYSGDANAETVIVSFGSVEGVIASQVVQALPNVGAVNVRLYSPFLDQEFLRLLPSSTKKIIVLGQVENQGQVDDSRVHSGLYSDVATSVLMKYGFNGSAPTVADAKYSRETVWTPTEVFELLNSSPSDLISESTKQFTFWDVDTSKSATAAATLAHTLSLDPTVAVNYFSAHDNETLGGVVESSIRVSHQPLEAPYPVQKADVVFVNDVKILNEYNVLENARNGATLLISSKHAAEEVEKVLNNAAKKSIAEKKVRLSTVDYEAIGENPETLGRTQTMVQQIAFWKTAYPQLTLNEITTKIVTANGVDTELVAATVASLIEKVAEIGLSSASVPEEWAKVDQTVELSSSFVYPTSFTANKLAGTIEQELNVVPESLTWVDAAKKVTFKEAYGVQSELRPDLSVKNFVSKVQVNERVTPADYDRHIFHLELDITGTGLTYAIGEALGVHAPNSTEQVNEFIEWYGLDPHEIVSIPAREDGDVYEEAKTTYHVLKDNLDIFGKPPKKFYESLATYATNPKEKSHLEKLASAEGAAELKKRAEEDFDTYADILHEFSSAHPTIAQLVEIVAPLKRREYSIASSQKVHPNAVHLLIVVVDWVDSRGRKRFGQCSKFLSGLSAGDEVVVSVKPSVMKLPHDTKAPIIMSGLGTGLAPFKAFLEEKAWQKAQGYEIGDIYLFLGSRHQRQEYLYGELFEAYKNAGILTYIGAAFSRDQPQKIYIQDRIKQAKEKLIDAFVTKGGSFYLCGPTWPVPDISGALADIVATEAATRGETIDAAREIENLKEQERYILEVY</sequence>
<organism evidence="19 20">
    <name type="scientific">Sugiyamaella lignohabitans</name>
    <dbReference type="NCBI Taxonomy" id="796027"/>
    <lineage>
        <taxon>Eukaryota</taxon>
        <taxon>Fungi</taxon>
        <taxon>Dikarya</taxon>
        <taxon>Ascomycota</taxon>
        <taxon>Saccharomycotina</taxon>
        <taxon>Dipodascomycetes</taxon>
        <taxon>Dipodascales</taxon>
        <taxon>Trichomonascaceae</taxon>
        <taxon>Sugiyamaella</taxon>
    </lineage>
</organism>
<evidence type="ECO:0000259" key="18">
    <source>
        <dbReference type="PROSITE" id="PS51384"/>
    </source>
</evidence>
<dbReference type="Gene3D" id="3.40.50.970">
    <property type="match status" value="1"/>
</dbReference>
<evidence type="ECO:0000313" key="20">
    <source>
        <dbReference type="Proteomes" id="UP000189580"/>
    </source>
</evidence>
<dbReference type="PRINTS" id="PR00371">
    <property type="entry name" value="FPNCR"/>
</dbReference>
<keyword evidence="9" id="KW-0479">Metal-binding</keyword>
<keyword evidence="10" id="KW-0274">FAD</keyword>
<protein>
    <recommendedName>
        <fullName evidence="4">assimilatory sulfite reductase (NADPH)</fullName>
        <ecNumber evidence="4">1.8.1.2</ecNumber>
    </recommendedName>
</protein>
<dbReference type="SUPFAM" id="SSF52343">
    <property type="entry name" value="Ferredoxin reductase-like, C-terminal NADP-linked domain"/>
    <property type="match status" value="1"/>
</dbReference>
<dbReference type="Gene3D" id="2.40.30.10">
    <property type="entry name" value="Translation factors"/>
    <property type="match status" value="1"/>
</dbReference>
<dbReference type="InterPro" id="IPR003097">
    <property type="entry name" value="CysJ-like_FAD-binding"/>
</dbReference>
<evidence type="ECO:0000256" key="5">
    <source>
        <dbReference type="ARBA" id="ARBA00022448"/>
    </source>
</evidence>
<dbReference type="InterPro" id="IPR039261">
    <property type="entry name" value="FNR_nucleotide-bd"/>
</dbReference>